<dbReference type="SUPFAM" id="SSF53448">
    <property type="entry name" value="Nucleotide-diphospho-sugar transferases"/>
    <property type="match status" value="1"/>
</dbReference>
<dbReference type="PANTHER" id="PTHR43584:SF8">
    <property type="entry name" value="N-ACETYLMURAMATE ALPHA-1-PHOSPHATE URIDYLYLTRANSFERASE"/>
    <property type="match status" value="1"/>
</dbReference>
<dbReference type="Proteomes" id="UP000076643">
    <property type="component" value="Unassembled WGS sequence"/>
</dbReference>
<dbReference type="EMBL" id="AUYB01000082">
    <property type="protein sequence ID" value="KZN42607.1"/>
    <property type="molecule type" value="Genomic_DNA"/>
</dbReference>
<dbReference type="Pfam" id="PF00483">
    <property type="entry name" value="NTP_transferase"/>
    <property type="match status" value="1"/>
</dbReference>
<dbReference type="PATRIC" id="fig|1365250.3.peg.1029"/>
<evidence type="ECO:0000313" key="4">
    <source>
        <dbReference type="EMBL" id="KZN42607.1"/>
    </source>
</evidence>
<dbReference type="CDD" id="cd06422">
    <property type="entry name" value="NTP_transferase_like_1"/>
    <property type="match status" value="1"/>
</dbReference>
<dbReference type="Gene3D" id="3.90.550.10">
    <property type="entry name" value="Spore Coat Polysaccharide Biosynthesis Protein SpsA, Chain A"/>
    <property type="match status" value="1"/>
</dbReference>
<comment type="caution">
    <text evidence="4">The sequence shown here is derived from an EMBL/GenBank/DDBJ whole genome shotgun (WGS) entry which is preliminary data.</text>
</comment>
<keyword evidence="1" id="KW-0808">Transferase</keyword>
<dbReference type="InterPro" id="IPR054790">
    <property type="entry name" value="MurU"/>
</dbReference>
<dbReference type="NCBIfam" id="NF045761">
    <property type="entry name" value="NAMPUrTaseMurU"/>
    <property type="match status" value="1"/>
</dbReference>
<dbReference type="InterPro" id="IPR005835">
    <property type="entry name" value="NTP_transferase_dom"/>
</dbReference>
<feature type="domain" description="Nucleotidyl transferase" evidence="3">
    <location>
        <begin position="24"/>
        <end position="146"/>
    </location>
</feature>
<keyword evidence="2" id="KW-0548">Nucleotidyltransferase</keyword>
<organism evidence="4 5">
    <name type="scientific">Pseudoalteromonas luteoviolacea DSM 6061</name>
    <dbReference type="NCBI Taxonomy" id="1365250"/>
    <lineage>
        <taxon>Bacteria</taxon>
        <taxon>Pseudomonadati</taxon>
        <taxon>Pseudomonadota</taxon>
        <taxon>Gammaproteobacteria</taxon>
        <taxon>Alteromonadales</taxon>
        <taxon>Pseudoalteromonadaceae</taxon>
        <taxon>Pseudoalteromonas</taxon>
    </lineage>
</organism>
<protein>
    <recommendedName>
        <fullName evidence="3">Nucleotidyl transferase domain-containing protein</fullName>
    </recommendedName>
</protein>
<evidence type="ECO:0000256" key="2">
    <source>
        <dbReference type="ARBA" id="ARBA00022695"/>
    </source>
</evidence>
<dbReference type="InterPro" id="IPR029044">
    <property type="entry name" value="Nucleotide-diphossugar_trans"/>
</dbReference>
<proteinExistence type="predicted"/>
<reference evidence="4 5" key="1">
    <citation type="submission" date="2013-07" db="EMBL/GenBank/DDBJ databases">
        <title>Comparative Genomic and Metabolomic Analysis of Twelve Strains of Pseudoalteromonas luteoviolacea.</title>
        <authorList>
            <person name="Vynne N.G."/>
            <person name="Mansson M."/>
            <person name="Gram L."/>
        </authorList>
    </citation>
    <scope>NUCLEOTIDE SEQUENCE [LARGE SCALE GENOMIC DNA]</scope>
    <source>
        <strain evidence="4 5">DSM 6061</strain>
    </source>
</reference>
<evidence type="ECO:0000313" key="5">
    <source>
        <dbReference type="Proteomes" id="UP000076643"/>
    </source>
</evidence>
<dbReference type="GO" id="GO:0016779">
    <property type="term" value="F:nucleotidyltransferase activity"/>
    <property type="evidence" value="ECO:0007669"/>
    <property type="project" value="UniProtKB-KW"/>
</dbReference>
<accession>A0A162A2B2</accession>
<gene>
    <name evidence="4" type="ORF">N475_09765</name>
</gene>
<evidence type="ECO:0000256" key="1">
    <source>
        <dbReference type="ARBA" id="ARBA00022679"/>
    </source>
</evidence>
<name>A0A162A2B2_9GAMM</name>
<keyword evidence="5" id="KW-1185">Reference proteome</keyword>
<evidence type="ECO:0000259" key="3">
    <source>
        <dbReference type="Pfam" id="PF00483"/>
    </source>
</evidence>
<sequence length="247" mass="27190">MACNLVAIRDNTFDKNQTAELTMKAMILAAGRGQRMMPLTADTPKPLLLVAGKPLIAYHLERLKEAGINEVVINLAWRGDKIEEAFGNGQHLGMHIEYSYEPEGGLETAGGIAKALPLLCSQNDTFIIINGDIFTDYDVHALSQLQLFDGEAHIVLVENPAHNPEGDFLLTHQPNNAQKYTFSGIGHYHKTFFVNVASGKVPLGPMLRSAIENNTVSSELYLGLWHDIGTPERLNQINQEMEAKNVG</sequence>
<dbReference type="InterPro" id="IPR050065">
    <property type="entry name" value="GlmU-like"/>
</dbReference>
<dbReference type="PANTHER" id="PTHR43584">
    <property type="entry name" value="NUCLEOTIDYL TRANSFERASE"/>
    <property type="match status" value="1"/>
</dbReference>
<dbReference type="STRING" id="43657.S4054249_05755"/>
<dbReference type="AlphaFoldDB" id="A0A162A2B2"/>